<keyword evidence="2" id="KW-1185">Reference proteome</keyword>
<dbReference type="EMBL" id="LODT01000037">
    <property type="protein sequence ID" value="KYQ90778.1"/>
    <property type="molecule type" value="Genomic_DNA"/>
</dbReference>
<gene>
    <name evidence="1" type="ORF">DLAC_11772</name>
</gene>
<comment type="caution">
    <text evidence="1">The sequence shown here is derived from an EMBL/GenBank/DDBJ whole genome shotgun (WGS) entry which is preliminary data.</text>
</comment>
<protein>
    <submittedName>
        <fullName evidence="1">Uncharacterized protein</fullName>
    </submittedName>
</protein>
<name>A0A151ZA07_TIELA</name>
<proteinExistence type="predicted"/>
<reference evidence="1 2" key="1">
    <citation type="submission" date="2015-12" db="EMBL/GenBank/DDBJ databases">
        <title>Dictyostelia acquired genes for synthesis and detection of signals that induce cell-type specialization by lateral gene transfer from prokaryotes.</title>
        <authorList>
            <person name="Gloeckner G."/>
            <person name="Schaap P."/>
        </authorList>
    </citation>
    <scope>NUCLEOTIDE SEQUENCE [LARGE SCALE GENOMIC DNA]</scope>
    <source>
        <strain evidence="1 2">TK</strain>
    </source>
</reference>
<organism evidence="1 2">
    <name type="scientific">Tieghemostelium lacteum</name>
    <name type="common">Slime mold</name>
    <name type="synonym">Dictyostelium lacteum</name>
    <dbReference type="NCBI Taxonomy" id="361077"/>
    <lineage>
        <taxon>Eukaryota</taxon>
        <taxon>Amoebozoa</taxon>
        <taxon>Evosea</taxon>
        <taxon>Eumycetozoa</taxon>
        <taxon>Dictyostelia</taxon>
        <taxon>Dictyosteliales</taxon>
        <taxon>Raperosteliaceae</taxon>
        <taxon>Tieghemostelium</taxon>
    </lineage>
</organism>
<sequence>MTSLNAFFISIRDNPNDRFNSDFLEKLFSSLFSCYNTTRIRDILESFDDPILSKKLLDWVLTVKEDSIEDIKLLEFLLEYTSNQFKRQMIDNVNIFPSFLQIKIVGKCLLFLQKNVNRYAKSLHIVSLIKEAYLSYKKSICLDTLNLFVIIIYEQKFKQSSNALKLAIEKRNRYRSSTNESSAFLSVPPTKLEMSEKLDKDLVNLVIFLELENRTHDGYNRKIEVLKLLSYYTLPFMKTGDILELQESFMNILPLLIYNSATQYNELKLDYILKYLDRNLIEKYFSKYLRDILSGNSHSSDFIYIKGACRILCYYGKSEAITDNIQAIFTLLMENNTVDWNLLALIVGTNGIPLPRTYLSKIYNVSYHNVVSISTILQEDPEFFFESRYKIIESIKKLDIRCLNSLLSSEKVLKVLEKDREFYAHVIEKVCNPEPRNTIYMLGYILENDDIDGLKEVNQLISKFIINNSKDRDDKFFKNLLELYHRLKTETKYTVGSKGDPFSIYEKVVKGVMTRFAEKQSGVTLNVLFPSRLNDREIECLYEHTKLLLSSPDDIVRVLKYITYIDESKSIEYLSDYIKIYSTMVKKKDIKKAKISNVNSEMENENNFSAYYHLLDILSGIKSFINVDDHIKDLLLYHFKIDNYSKPQSKSVHTMISDLLVSLNDLPKYLPKFIDKFISSSPSTYYQYLEFNLIHKHLFSRLKRHPRFDEAELDSMHKYLVSKILVTLKTKDADIIKRIYIHCKRVKTLDNKLKNEIIYHFTRLDQDSKLILHKFINKNKITSLDFIEENEMSYFFTGVVHSESSEYILPNSIINHILSSLFQCNFTLSPLSSYLQTALVSKQFFKETSRIFSDTKILLHHDNHRQPLHLKINNNDRSLFSMGCYHLKYSQLIYIKDSENYLYNLSSLYIDCPLFFNVTKEMVNLTHLKIRPYRSATKKVLFLGPLYELISHCNNLQMIDLEISTDDNSMEIKEFIEKILEKKPKKFHLRYQFRDDVKPIIKLLRKHNKQEAPKFQLETSVQGWNKDVPNYFYKPSTSIELKNLGDINITPDIALNYINLKKLKFLNITDMYNREQQKFQLLNIEQIAFRGILMDFSPPLLLSTFPSITKFSISLLKRFFYVNHGYHYSDEAERLVSFYHILFQSLNQHKTIQLLKFKMNIHTYHEKKN</sequence>
<dbReference type="AlphaFoldDB" id="A0A151ZA07"/>
<dbReference type="InParanoid" id="A0A151ZA07"/>
<dbReference type="Proteomes" id="UP000076078">
    <property type="component" value="Unassembled WGS sequence"/>
</dbReference>
<evidence type="ECO:0000313" key="2">
    <source>
        <dbReference type="Proteomes" id="UP000076078"/>
    </source>
</evidence>
<evidence type="ECO:0000313" key="1">
    <source>
        <dbReference type="EMBL" id="KYQ90778.1"/>
    </source>
</evidence>
<accession>A0A151ZA07</accession>